<organism evidence="1 2">
    <name type="scientific">Limnobacter humi</name>
    <dbReference type="NCBI Taxonomy" id="1778671"/>
    <lineage>
        <taxon>Bacteria</taxon>
        <taxon>Pseudomonadati</taxon>
        <taxon>Pseudomonadota</taxon>
        <taxon>Betaproteobacteria</taxon>
        <taxon>Burkholderiales</taxon>
        <taxon>Burkholderiaceae</taxon>
        <taxon>Limnobacter</taxon>
    </lineage>
</organism>
<evidence type="ECO:0000313" key="2">
    <source>
        <dbReference type="Proteomes" id="UP001204142"/>
    </source>
</evidence>
<keyword evidence="2" id="KW-1185">Reference proteome</keyword>
<dbReference type="PANTHER" id="PTHR11669">
    <property type="entry name" value="REPLICATION FACTOR C / DNA POLYMERASE III GAMMA-TAU SUBUNIT"/>
    <property type="match status" value="1"/>
</dbReference>
<dbReference type="InterPro" id="IPR027417">
    <property type="entry name" value="P-loop_NTPase"/>
</dbReference>
<dbReference type="Proteomes" id="UP001204142">
    <property type="component" value="Unassembled WGS sequence"/>
</dbReference>
<reference evidence="1 2" key="1">
    <citation type="submission" date="2022-07" db="EMBL/GenBank/DDBJ databases">
        <authorList>
            <person name="Xamxidin M."/>
            <person name="Wu M."/>
        </authorList>
    </citation>
    <scope>NUCLEOTIDE SEQUENCE [LARGE SCALE GENOMIC DNA]</scope>
    <source>
        <strain evidence="1 2">NBRC 111650</strain>
    </source>
</reference>
<dbReference type="Pfam" id="PF13177">
    <property type="entry name" value="DNA_pol3_delta2"/>
    <property type="match status" value="1"/>
</dbReference>
<proteinExistence type="predicted"/>
<sequence length="332" mass="36931">MNAPWLHRAALQFNQLIDATTAPILLHGHQARGLYDLVHAQLGALLCEAASRTALKPCGQCPACHMRASNGHPDLRLLMPQAVAIDLGFPLDIKGSAKPSGDIRIDDVRDLQSYFTTASSRGADRYVVVYPFDAMNTNTANALLKTLEEPPRGLRFVLVGNRVDNLLPTIRSRCQSLHVPQPNPSECIAWLQEQGIQAPEVALSVAMNDPFEASNLAIAQPDQLELRRKLLEWLANPDQHAWVPAGLEKAGLAAVLELSMRLCHDCIHIAHGLKADYFGWLAPKLLWAKQVPTHQWSLLYNSLQREFHLAHHPINPRLALEFVGQQWQTLNQ</sequence>
<accession>A0ABT1WEK0</accession>
<dbReference type="SUPFAM" id="SSF52540">
    <property type="entry name" value="P-loop containing nucleoside triphosphate hydrolases"/>
    <property type="match status" value="1"/>
</dbReference>
<gene>
    <name evidence="1" type="ORF">NQT62_05800</name>
</gene>
<dbReference type="PANTHER" id="PTHR11669:SF8">
    <property type="entry name" value="DNA POLYMERASE III SUBUNIT DELTA"/>
    <property type="match status" value="1"/>
</dbReference>
<evidence type="ECO:0008006" key="3">
    <source>
        <dbReference type="Google" id="ProtNLM"/>
    </source>
</evidence>
<dbReference type="InterPro" id="IPR050238">
    <property type="entry name" value="DNA_Rep/Repair_Clamp_Loader"/>
</dbReference>
<dbReference type="EMBL" id="JANIGO010000002">
    <property type="protein sequence ID" value="MCQ8895952.1"/>
    <property type="molecule type" value="Genomic_DNA"/>
</dbReference>
<evidence type="ECO:0000313" key="1">
    <source>
        <dbReference type="EMBL" id="MCQ8895952.1"/>
    </source>
</evidence>
<name>A0ABT1WEK0_9BURK</name>
<protein>
    <recommendedName>
        <fullName evidence="3">DNA polymerase III subunit delta</fullName>
    </recommendedName>
</protein>
<comment type="caution">
    <text evidence="1">The sequence shown here is derived from an EMBL/GenBank/DDBJ whole genome shotgun (WGS) entry which is preliminary data.</text>
</comment>
<dbReference type="Gene3D" id="3.40.50.300">
    <property type="entry name" value="P-loop containing nucleotide triphosphate hydrolases"/>
    <property type="match status" value="1"/>
</dbReference>
<dbReference type="RefSeq" id="WP_256763726.1">
    <property type="nucleotide sequence ID" value="NZ_JANIGO010000002.1"/>
</dbReference>